<reference evidence="1 2" key="2">
    <citation type="journal article" date="2012" name="BMC Genomics">
        <title>The genome of Pelobacter carbinolicus reveals surprising metabolic capabilities and physiological features.</title>
        <authorList>
            <person name="Aklujkar M."/>
            <person name="Haveman S.A."/>
            <person name="Didonato R.Jr."/>
            <person name="Chertkov O."/>
            <person name="Han C.S."/>
            <person name="Land M.L."/>
            <person name="Brown P."/>
            <person name="Lovley D.R."/>
        </authorList>
    </citation>
    <scope>NUCLEOTIDE SEQUENCE [LARGE SCALE GENOMIC DNA]</scope>
    <source>
        <strain evidence="2">DSM 2380 / NBRC 103641 / GraBd1</strain>
    </source>
</reference>
<dbReference type="Proteomes" id="UP000002534">
    <property type="component" value="Chromosome"/>
</dbReference>
<keyword evidence="2" id="KW-1185">Reference proteome</keyword>
<dbReference type="InterPro" id="IPR011391">
    <property type="entry name" value="AcoX_kinase"/>
</dbReference>
<evidence type="ECO:0000313" key="1">
    <source>
        <dbReference type="EMBL" id="ABA87601.1"/>
    </source>
</evidence>
<name>Q3A7P3_SYNC1</name>
<gene>
    <name evidence="1" type="primary">acoX</name>
    <name evidence="1" type="ordered locus">Pcar_0341</name>
</gene>
<dbReference type="SUPFAM" id="SSF111331">
    <property type="entry name" value="NAD kinase/diacylglycerol kinase-like"/>
    <property type="match status" value="1"/>
</dbReference>
<organism evidence="1 2">
    <name type="scientific">Syntrophotalea carbinolica (strain DSM 2380 / NBRC 103641 / GraBd1)</name>
    <name type="common">Pelobacter carbinolicus</name>
    <dbReference type="NCBI Taxonomy" id="338963"/>
    <lineage>
        <taxon>Bacteria</taxon>
        <taxon>Pseudomonadati</taxon>
        <taxon>Thermodesulfobacteriota</taxon>
        <taxon>Desulfuromonadia</taxon>
        <taxon>Desulfuromonadales</taxon>
        <taxon>Syntrophotaleaceae</taxon>
        <taxon>Syntrophotalea</taxon>
    </lineage>
</organism>
<evidence type="ECO:0000313" key="2">
    <source>
        <dbReference type="Proteomes" id="UP000002534"/>
    </source>
</evidence>
<dbReference type="KEGG" id="pca:Pcar_0341"/>
<dbReference type="GO" id="GO:0006741">
    <property type="term" value="P:NADP+ biosynthetic process"/>
    <property type="evidence" value="ECO:0007669"/>
    <property type="project" value="InterPro"/>
</dbReference>
<dbReference type="Pfam" id="PF01513">
    <property type="entry name" value="NAD_kinase"/>
    <property type="match status" value="1"/>
</dbReference>
<dbReference type="eggNOG" id="COG1597">
    <property type="taxonomic scope" value="Bacteria"/>
</dbReference>
<dbReference type="HOGENOM" id="CLU_786821_0_0_7"/>
<accession>Q3A7P3</accession>
<dbReference type="Gene3D" id="3.40.50.10330">
    <property type="entry name" value="Probable inorganic polyphosphate/atp-NAD kinase, domain 1"/>
    <property type="match status" value="1"/>
</dbReference>
<dbReference type="EMBL" id="CP000142">
    <property type="protein sequence ID" value="ABA87601.1"/>
    <property type="molecule type" value="Genomic_DNA"/>
</dbReference>
<dbReference type="InterPro" id="IPR002504">
    <property type="entry name" value="NADK"/>
</dbReference>
<dbReference type="InterPro" id="IPR039065">
    <property type="entry name" value="AcoX-like"/>
</dbReference>
<dbReference type="GO" id="GO:0005524">
    <property type="term" value="F:ATP binding"/>
    <property type="evidence" value="ECO:0007669"/>
    <property type="project" value="UniProtKB-ARBA"/>
</dbReference>
<protein>
    <submittedName>
        <fullName evidence="1">Acetoin catabolism protein AcoX</fullName>
    </submittedName>
</protein>
<dbReference type="InterPro" id="IPR016064">
    <property type="entry name" value="NAD/diacylglycerol_kinase_sf"/>
</dbReference>
<dbReference type="GO" id="GO:0003951">
    <property type="term" value="F:NAD+ kinase activity"/>
    <property type="evidence" value="ECO:0007669"/>
    <property type="project" value="InterPro"/>
</dbReference>
<dbReference type="STRING" id="338963.Pcar_0341"/>
<dbReference type="PANTHER" id="PTHR40697:SF3">
    <property type="entry name" value="ACETOIN CATABOLISM PROTEIN X"/>
    <property type="match status" value="1"/>
</dbReference>
<dbReference type="AlphaFoldDB" id="Q3A7P3"/>
<dbReference type="GO" id="GO:0051287">
    <property type="term" value="F:NAD binding"/>
    <property type="evidence" value="ECO:0007669"/>
    <property type="project" value="UniProtKB-ARBA"/>
</dbReference>
<dbReference type="InterPro" id="IPR017438">
    <property type="entry name" value="ATP-NAD_kinase_N"/>
</dbReference>
<dbReference type="PIRSF" id="PIRSF018567">
    <property type="entry name" value="AcoX"/>
    <property type="match status" value="1"/>
</dbReference>
<reference evidence="2" key="1">
    <citation type="submission" date="2005-10" db="EMBL/GenBank/DDBJ databases">
        <title>Complete sequence of Pelobacter carbinolicus DSM 2380.</title>
        <authorList>
            <person name="Copeland A."/>
            <person name="Lucas S."/>
            <person name="Lapidus A."/>
            <person name="Barry K."/>
            <person name="Detter J.C."/>
            <person name="Glavina T."/>
            <person name="Hammon N."/>
            <person name="Israni S."/>
            <person name="Pitluck S."/>
            <person name="Chertkov O."/>
            <person name="Schmutz J."/>
            <person name="Larimer F."/>
            <person name="Land M."/>
            <person name="Kyrpides N."/>
            <person name="Ivanova N."/>
            <person name="Richardson P."/>
        </authorList>
    </citation>
    <scope>NUCLEOTIDE SEQUENCE [LARGE SCALE GENOMIC DNA]</scope>
    <source>
        <strain evidence="2">DSM 2380 / NBRC 103641 / GraBd1</strain>
    </source>
</reference>
<dbReference type="RefSeq" id="WP_011340019.1">
    <property type="nucleotide sequence ID" value="NC_007498.2"/>
</dbReference>
<proteinExistence type="predicted"/>
<dbReference type="PANTHER" id="PTHR40697">
    <property type="entry name" value="ACETOIN CATABOLISM PROTEIN X"/>
    <property type="match status" value="1"/>
</dbReference>
<sequence length="360" mass="38681">MTGTIADGVTVGIIANPASGRDIRRLISAASGFTIAEKANIVRRLCLGMRLIGVDRVCMIPDRSGIAGTLLRDKEHGVKVLDEKWPEIELLDMRVEEKAIDTLRAVDLMVAKGVQVIIVLGGDGTHRLVANNCGSIPIVALSTGTNNAFPHFQEATVAGMATGLVARGAVPACEATQRNKVLRLEINGQCRDLALVDLCLTDDRWVGARAMWRPERVKEIFVTYAEADAIGLSSVAGLANPIPRDSGQGLHLVLCPPGQGILTVCAPIAPGLILPVGISELRILRPNEYIPVDMANGVVTLDGEREFAFRKDDKINVWLDLDGPFTIDVPRVMHVAAERGVFTWPSPYICTDNVTQGAGE</sequence>